<dbReference type="InterPro" id="IPR024478">
    <property type="entry name" value="HlyB_4HB_MCP"/>
</dbReference>
<dbReference type="InterPro" id="IPR029787">
    <property type="entry name" value="Nucleotide_cyclase"/>
</dbReference>
<dbReference type="GO" id="GO:0052621">
    <property type="term" value="F:diguanylate cyclase activity"/>
    <property type="evidence" value="ECO:0007669"/>
    <property type="project" value="UniProtKB-EC"/>
</dbReference>
<dbReference type="InterPro" id="IPR000160">
    <property type="entry name" value="GGDEF_dom"/>
</dbReference>
<dbReference type="SMART" id="SM00267">
    <property type="entry name" value="GGDEF"/>
    <property type="match status" value="1"/>
</dbReference>
<proteinExistence type="predicted"/>
<dbReference type="EC" id="2.7.7.65" evidence="1"/>
<dbReference type="Pfam" id="PF00990">
    <property type="entry name" value="GGDEF"/>
    <property type="match status" value="1"/>
</dbReference>
<organism evidence="5 6">
    <name type="scientific">Desulfobotulus mexicanus</name>
    <dbReference type="NCBI Taxonomy" id="2586642"/>
    <lineage>
        <taxon>Bacteria</taxon>
        <taxon>Pseudomonadati</taxon>
        <taxon>Thermodesulfobacteriota</taxon>
        <taxon>Desulfobacteria</taxon>
        <taxon>Desulfobacterales</taxon>
        <taxon>Desulfobacteraceae</taxon>
        <taxon>Desulfobotulus</taxon>
    </lineage>
</organism>
<evidence type="ECO:0000256" key="2">
    <source>
        <dbReference type="ARBA" id="ARBA00034247"/>
    </source>
</evidence>
<keyword evidence="3" id="KW-0472">Membrane</keyword>
<dbReference type="Gene3D" id="3.30.70.270">
    <property type="match status" value="1"/>
</dbReference>
<dbReference type="SUPFAM" id="SSF55073">
    <property type="entry name" value="Nucleotide cyclase"/>
    <property type="match status" value="1"/>
</dbReference>
<evidence type="ECO:0000313" key="5">
    <source>
        <dbReference type="EMBL" id="TYT76068.1"/>
    </source>
</evidence>
<evidence type="ECO:0000256" key="3">
    <source>
        <dbReference type="SAM" id="Phobius"/>
    </source>
</evidence>
<dbReference type="RefSeq" id="WP_139445061.1">
    <property type="nucleotide sequence ID" value="NZ_VDMB01000001.1"/>
</dbReference>
<name>A0A5Q4VGL1_9BACT</name>
<dbReference type="AlphaFoldDB" id="A0A5Q4VGL1"/>
<dbReference type="FunFam" id="3.30.70.270:FF:000001">
    <property type="entry name" value="Diguanylate cyclase domain protein"/>
    <property type="match status" value="1"/>
</dbReference>
<reference evidence="5 6" key="1">
    <citation type="submission" date="2019-06" db="EMBL/GenBank/DDBJ databases">
        <title>Desulfobotulus mexicanus sp. nov., a novel sulfate-reducing bacterium isolated from the sediment of an alkaline crater lake in Mexico.</title>
        <authorList>
            <person name="Hirschler-Rea A."/>
        </authorList>
    </citation>
    <scope>NUCLEOTIDE SEQUENCE [LARGE SCALE GENOMIC DNA]</scope>
    <source>
        <strain evidence="5 6">PAR22N</strain>
    </source>
</reference>
<dbReference type="InterPro" id="IPR050469">
    <property type="entry name" value="Diguanylate_Cyclase"/>
</dbReference>
<feature type="domain" description="GGDEF" evidence="4">
    <location>
        <begin position="525"/>
        <end position="659"/>
    </location>
</feature>
<accession>A0A5Q4VGL1</accession>
<keyword evidence="3" id="KW-0812">Transmembrane</keyword>
<keyword evidence="3" id="KW-1133">Transmembrane helix</keyword>
<dbReference type="Pfam" id="PF12729">
    <property type="entry name" value="4HB_MCP_1"/>
    <property type="match status" value="1"/>
</dbReference>
<evidence type="ECO:0000259" key="4">
    <source>
        <dbReference type="PROSITE" id="PS50887"/>
    </source>
</evidence>
<dbReference type="OrthoDB" id="9813903at2"/>
<dbReference type="InterPro" id="IPR043128">
    <property type="entry name" value="Rev_trsase/Diguanyl_cyclase"/>
</dbReference>
<dbReference type="EMBL" id="VDMB01000001">
    <property type="protein sequence ID" value="TYT76068.1"/>
    <property type="molecule type" value="Genomic_DNA"/>
</dbReference>
<comment type="caution">
    <text evidence="5">The sequence shown here is derived from an EMBL/GenBank/DDBJ whole genome shotgun (WGS) entry which is preliminary data.</text>
</comment>
<protein>
    <recommendedName>
        <fullName evidence="1">diguanylate cyclase</fullName>
        <ecNumber evidence="1">2.7.7.65</ecNumber>
    </recommendedName>
</protein>
<sequence length="666" mass="74914">MLPGPEMRQRIFTGIAALAILAMVTGGMAFFNLMQVRSHAEILMKQNLPQLQIGHQIHQEVSHTGYHILNYILHADADAWERVRQSILACELILENGKTLSHQKNLHAFQRQILEMEKALNNYSQALSDIGHAMESIEKNHLAAQKASQTFVQNIHAYMDMQWAELDRQIESVFTGTPLLREGLNLSTEEELVIRQQRLLAGSRILDMGRMIENELWKGEVHRSPSLLAHLLPRIPVLQQSMAELLLVTRQRHNTELLNRAMASMEDTSLAIKNLIEIRKNVSKTLHDHNAAYGELFRLAASIADQAHENAMQGGNRTRTIADGFVKILVPSGFIGICILFILYVQVAHLEKQRREMNQLSLLAEKLQKAPTPEAAAEFTLEGCRRLFYEESGIVTLMDGDGAPLWQKAWGKKPPDIAGLGSKKKNKQRDADTKGIFFHLIQPQEGLSAFLAIRFRHGFPMQRQAAGAALARNVADHLTASLNALHLMEKLRMESITDALTGLYNRRYMEETLRREFLRCHRKNCCLSLLLLDADHFKKVNDTHGHETGDLVLMHLASLLKQDVRADDVACRIGGEEFLLILPGLCPDSALKRAEEIRREVALRPTETEDGRKISITVSMGLAVYPYDADDPEGLIRAADRGLYTAKASGRNRVCRYAEEAATGQI</sequence>
<evidence type="ECO:0000313" key="6">
    <source>
        <dbReference type="Proteomes" id="UP000321899"/>
    </source>
</evidence>
<comment type="catalytic activity">
    <reaction evidence="2">
        <text>2 GTP = 3',3'-c-di-GMP + 2 diphosphate</text>
        <dbReference type="Rhea" id="RHEA:24898"/>
        <dbReference type="ChEBI" id="CHEBI:33019"/>
        <dbReference type="ChEBI" id="CHEBI:37565"/>
        <dbReference type="ChEBI" id="CHEBI:58805"/>
        <dbReference type="EC" id="2.7.7.65"/>
    </reaction>
</comment>
<dbReference type="PANTHER" id="PTHR45138">
    <property type="entry name" value="REGULATORY COMPONENTS OF SENSORY TRANSDUCTION SYSTEM"/>
    <property type="match status" value="1"/>
</dbReference>
<dbReference type="PANTHER" id="PTHR45138:SF9">
    <property type="entry name" value="DIGUANYLATE CYCLASE DGCM-RELATED"/>
    <property type="match status" value="1"/>
</dbReference>
<dbReference type="NCBIfam" id="TIGR00254">
    <property type="entry name" value="GGDEF"/>
    <property type="match status" value="1"/>
</dbReference>
<gene>
    <name evidence="5" type="ORF">FIM25_00495</name>
</gene>
<keyword evidence="6" id="KW-1185">Reference proteome</keyword>
<feature type="transmembrane region" description="Helical" evidence="3">
    <location>
        <begin position="328"/>
        <end position="347"/>
    </location>
</feature>
<evidence type="ECO:0000256" key="1">
    <source>
        <dbReference type="ARBA" id="ARBA00012528"/>
    </source>
</evidence>
<dbReference type="PROSITE" id="PS50887">
    <property type="entry name" value="GGDEF"/>
    <property type="match status" value="1"/>
</dbReference>
<dbReference type="Proteomes" id="UP000321899">
    <property type="component" value="Unassembled WGS sequence"/>
</dbReference>
<dbReference type="CDD" id="cd01949">
    <property type="entry name" value="GGDEF"/>
    <property type="match status" value="1"/>
</dbReference>